<dbReference type="Pfam" id="PF00076">
    <property type="entry name" value="RRM_1"/>
    <property type="match status" value="1"/>
</dbReference>
<evidence type="ECO:0000256" key="5">
    <source>
        <dbReference type="ARBA" id="ARBA00023159"/>
    </source>
</evidence>
<feature type="compositionally biased region" description="Low complexity" evidence="9">
    <location>
        <begin position="542"/>
        <end position="551"/>
    </location>
</feature>
<protein>
    <submittedName>
        <fullName evidence="11">Peroxisome proliferator-activated receptor gamma coactivator-related protein 1</fullName>
    </submittedName>
</protein>
<dbReference type="GO" id="GO:0003723">
    <property type="term" value="F:RNA binding"/>
    <property type="evidence" value="ECO:0007669"/>
    <property type="project" value="UniProtKB-UniRule"/>
</dbReference>
<evidence type="ECO:0000256" key="1">
    <source>
        <dbReference type="ARBA" id="ARBA00004123"/>
    </source>
</evidence>
<dbReference type="InterPro" id="IPR035979">
    <property type="entry name" value="RBD_domain_sf"/>
</dbReference>
<dbReference type="SMART" id="SM00360">
    <property type="entry name" value="RRM"/>
    <property type="match status" value="1"/>
</dbReference>
<keyword evidence="7" id="KW-0539">Nucleus</keyword>
<evidence type="ECO:0000256" key="9">
    <source>
        <dbReference type="SAM" id="MobiDB-lite"/>
    </source>
</evidence>
<keyword evidence="5" id="KW-0010">Activator</keyword>
<feature type="domain" description="RRM" evidence="10">
    <location>
        <begin position="607"/>
        <end position="682"/>
    </location>
</feature>
<dbReference type="InterPro" id="IPR012677">
    <property type="entry name" value="Nucleotide-bd_a/b_plait_sf"/>
</dbReference>
<evidence type="ECO:0000256" key="6">
    <source>
        <dbReference type="ARBA" id="ARBA00023163"/>
    </source>
</evidence>
<feature type="region of interest" description="Disordered" evidence="9">
    <location>
        <begin position="482"/>
        <end position="568"/>
    </location>
</feature>
<sequence length="849" mass="96250">MCENPMALPSNNYAKIKEESDIIKETYTHIMDNSSDSFCNIVNSDVFSASLTEQLEEISDYQEMIQGECLLPISNSISGIEASDIGNLLDQFLKYEQGSECYSYPGSTCWSPTESPSEDSNNDSVLGQLMIVKQVLSIEAEDTETISSSDFQESVNNNISCKPNGDGLLRTINGIHPKGDNKRMADSPKFAKFKKKKISKEPPLRRSMSGPTTPRCISPTHVIPIEEIKKREAKLIEALAFSVPKEKIKKNHILINNNVNLVPQSENLESHILSRLQPVVSKRNKTTIRKENDSTSLQVAIDPRLTKEAYGESKNVTQFLDTNLTENSLLKRKHSELEDDLTIVDMTVDHDVLPTKISLSCNTPSSLKLKADQETTEQIKTKQSETTEQIKTEQSETTEHIKTDQSDSTYISVNNNNKSESLDNNASTNIVDDTEDCKKLLKNYRKNTTNEVSDIFTFDSQVKSENNNDNLLTLSHTKSNNVLDKTLNDSKKRYHSNSPRNRSRSKSRNHSRSSSRNRSRSPYKIYSKASKGGLSRSRSRSRSNSVNSFRSSFDDHKKRLSSESDHEVEDINEKLTELSNPVPYDIEHERKLRFLVGKAAKGDFERRNIYVGGISKDTTKSSLNERFQRFGQIEKITLHFRDKGDNYAFIVYEEPEDAKRAIEEGNDDASYPMLELCFGGRRKFVGGSYVDFDGNNSYLEEKVRRDVSLRCESPEDDFDKLLKMALKEKSDKGEWKPINNPIEKYNLVKLPRFTMELVRKECSSNVGAALVNALLHDIKHLLKNDVDIKDILIDKCKLDRAKSKVKIVSEEVDSEQKNKQFICLGVDSKLDQITKTSKVKNSPQGEVQK</sequence>
<dbReference type="InterPro" id="IPR034605">
    <property type="entry name" value="PGC-1"/>
</dbReference>
<dbReference type="EMBL" id="HAAD01003325">
    <property type="protein sequence ID" value="CDG69557.1"/>
    <property type="molecule type" value="mRNA"/>
</dbReference>
<dbReference type="Gene3D" id="3.30.70.330">
    <property type="match status" value="1"/>
</dbReference>
<organism evidence="11">
    <name type="scientific">Hydra vulgaris</name>
    <name type="common">Hydra</name>
    <name type="synonym">Hydra attenuata</name>
    <dbReference type="NCBI Taxonomy" id="6087"/>
    <lineage>
        <taxon>Eukaryota</taxon>
        <taxon>Metazoa</taxon>
        <taxon>Cnidaria</taxon>
        <taxon>Hydrozoa</taxon>
        <taxon>Hydroidolina</taxon>
        <taxon>Anthoathecata</taxon>
        <taxon>Aplanulata</taxon>
        <taxon>Hydridae</taxon>
        <taxon>Hydra</taxon>
    </lineage>
</organism>
<dbReference type="GO" id="GO:0005634">
    <property type="term" value="C:nucleus"/>
    <property type="evidence" value="ECO:0007669"/>
    <property type="project" value="UniProtKB-SubCell"/>
</dbReference>
<evidence type="ECO:0000256" key="8">
    <source>
        <dbReference type="PROSITE-ProRule" id="PRU00176"/>
    </source>
</evidence>
<evidence type="ECO:0000259" key="10">
    <source>
        <dbReference type="PROSITE" id="PS50102"/>
    </source>
</evidence>
<dbReference type="SUPFAM" id="SSF54928">
    <property type="entry name" value="RNA-binding domain, RBD"/>
    <property type="match status" value="1"/>
</dbReference>
<proteinExistence type="evidence at transcript level"/>
<keyword evidence="2" id="KW-0597">Phosphoprotein</keyword>
<dbReference type="PROSITE" id="PS50102">
    <property type="entry name" value="RRM"/>
    <property type="match status" value="1"/>
</dbReference>
<keyword evidence="11" id="KW-0675">Receptor</keyword>
<dbReference type="OrthoDB" id="10047851at2759"/>
<evidence type="ECO:0000256" key="7">
    <source>
        <dbReference type="ARBA" id="ARBA00023242"/>
    </source>
</evidence>
<dbReference type="PANTHER" id="PTHR15528:SF11">
    <property type="entry name" value="FI18188P1"/>
    <property type="match status" value="1"/>
</dbReference>
<keyword evidence="6" id="KW-0804">Transcription</keyword>
<feature type="region of interest" description="Disordered" evidence="9">
    <location>
        <begin position="382"/>
        <end position="405"/>
    </location>
</feature>
<feature type="compositionally biased region" description="Basic residues" evidence="9">
    <location>
        <begin position="501"/>
        <end position="521"/>
    </location>
</feature>
<evidence type="ECO:0000256" key="4">
    <source>
        <dbReference type="ARBA" id="ARBA00023015"/>
    </source>
</evidence>
<dbReference type="GO" id="GO:0003712">
    <property type="term" value="F:transcription coregulator activity"/>
    <property type="evidence" value="ECO:0007669"/>
    <property type="project" value="InterPro"/>
</dbReference>
<evidence type="ECO:0000256" key="2">
    <source>
        <dbReference type="ARBA" id="ARBA00022553"/>
    </source>
</evidence>
<keyword evidence="4" id="KW-0805">Transcription regulation</keyword>
<name>T2MC94_HYDVU</name>
<feature type="non-terminal residue" evidence="11">
    <location>
        <position position="849"/>
    </location>
</feature>
<accession>T2MC94</accession>
<evidence type="ECO:0000313" key="11">
    <source>
        <dbReference type="EMBL" id="CDG69557.1"/>
    </source>
</evidence>
<gene>
    <name evidence="11" type="primary">PPRC1</name>
</gene>
<feature type="region of interest" description="Disordered" evidence="9">
    <location>
        <begin position="196"/>
        <end position="218"/>
    </location>
</feature>
<feature type="compositionally biased region" description="Basic and acidic residues" evidence="9">
    <location>
        <begin position="552"/>
        <end position="568"/>
    </location>
</feature>
<dbReference type="GO" id="GO:0045944">
    <property type="term" value="P:positive regulation of transcription by RNA polymerase II"/>
    <property type="evidence" value="ECO:0007669"/>
    <property type="project" value="TreeGrafter"/>
</dbReference>
<evidence type="ECO:0000256" key="3">
    <source>
        <dbReference type="ARBA" id="ARBA00022884"/>
    </source>
</evidence>
<reference evidence="11" key="1">
    <citation type="journal article" date="2013" name="Genome Biol. Evol.">
        <title>Punctuated emergences of genetic and phenotypic innovations in eumetazoan, bilaterian, euteleostome, and hominidae ancestors.</title>
        <authorList>
            <person name="Wenger Y."/>
            <person name="Galliot B."/>
        </authorList>
    </citation>
    <scope>NUCLEOTIDE SEQUENCE</scope>
    <source>
        <tissue evidence="11">Whole animals</tissue>
    </source>
</reference>
<comment type="subcellular location">
    <subcellularLocation>
        <location evidence="1">Nucleus</location>
    </subcellularLocation>
</comment>
<dbReference type="PANTHER" id="PTHR15528">
    <property type="entry name" value="PEROXISOME PROLIFERATOR ACTIVATED RECEPTOR GAMMA COACTIVATOR 1 PGC-1 -RELATED"/>
    <property type="match status" value="1"/>
</dbReference>
<dbReference type="AlphaFoldDB" id="T2MC94"/>
<keyword evidence="3 8" id="KW-0694">RNA-binding</keyword>
<dbReference type="InterPro" id="IPR000504">
    <property type="entry name" value="RRM_dom"/>
</dbReference>